<evidence type="ECO:0000256" key="2">
    <source>
        <dbReference type="SAM" id="SignalP"/>
    </source>
</evidence>
<gene>
    <name evidence="3" type="ORF">ENSA7_54750</name>
</gene>
<feature type="chain" id="PRO_5015702468" evidence="2">
    <location>
        <begin position="21"/>
        <end position="697"/>
    </location>
</feature>
<dbReference type="PROSITE" id="PS51257">
    <property type="entry name" value="PROKAR_LIPOPROTEIN"/>
    <property type="match status" value="1"/>
</dbReference>
<feature type="region of interest" description="Disordered" evidence="1">
    <location>
        <begin position="26"/>
        <end position="88"/>
    </location>
</feature>
<sequence>MERRTLGIVCVSLLTLAACSGDDVTATGGFSAGETNTGDGDGDGDGDSNSGESGETNGNSGDGDGDPGDGDGDPGDGDSGDGDGDGDGDAPCMTDADCPDANNPICDAGECWPCTPQNDICDVGQYCSPDNDCVVGCIEDEDCPDPLVCDVNSNTCTGCVEDQDCPLGSVCEAGDCNPGCTDQQPCQNGFSCCGGECENLADDPENCGECDNLCPDFPNAEDLCTMGGCDMGDCEGNWNDCNGNIMDGCETQAMCACVPGEEIACYTGFPGNTEGVGLCHAGTRTCNMMGTGYGACLGQVIPAVEICSNGMDENCNGQVDENPDLDGDGWGVCDNDCCDQVSPDCSTPALVNRGAFEVAGNNVDDDCDGVIDNPIPLCDNGLASNSNNALDYARAVDLCQFTTENPQLSNRIWGVISAFLRRANDSGSPNANSRSIRPQFGTNNLPQKGQRLAVMSSGYASYPGAVNPSYFAFETGQDMGAGSDVPAPADWVAANGGQFPNAPGCPGPGSTTAFDSVMFKVRVRVPTNANSFSTKMYFFSAEYPEYVCTAFNDMFVTLVNSTDNGNPNDKNIAIYAQGNNTWPVGVNLVSAAPGLFTQCDNGNIGCAGGPNVPYNGCVSELGLLGTGFDAAAAACNNNNDAGGGTGWLTMSGNVTPGETMEIRFVIWDSADSVWDSLVLLDSWEWSVQAASPGVTPG</sequence>
<dbReference type="AlphaFoldDB" id="A0A2S9YC95"/>
<evidence type="ECO:0000313" key="3">
    <source>
        <dbReference type="EMBL" id="PRQ02646.1"/>
    </source>
</evidence>
<comment type="caution">
    <text evidence="3">The sequence shown here is derived from an EMBL/GenBank/DDBJ whole genome shotgun (WGS) entry which is preliminary data.</text>
</comment>
<dbReference type="NCBIfam" id="NF038133">
    <property type="entry name" value="choice_anch_L"/>
    <property type="match status" value="1"/>
</dbReference>
<feature type="compositionally biased region" description="Acidic residues" evidence="1">
    <location>
        <begin position="63"/>
        <end position="88"/>
    </location>
</feature>
<evidence type="ECO:0000256" key="1">
    <source>
        <dbReference type="SAM" id="MobiDB-lite"/>
    </source>
</evidence>
<accession>A0A2S9YC95</accession>
<keyword evidence="2" id="KW-0732">Signal</keyword>
<dbReference type="EMBL" id="PVNL01000111">
    <property type="protein sequence ID" value="PRQ02646.1"/>
    <property type="molecule type" value="Genomic_DNA"/>
</dbReference>
<reference evidence="3 4" key="1">
    <citation type="submission" date="2018-03" db="EMBL/GenBank/DDBJ databases">
        <title>Draft Genome Sequences of the Obligatory Marine Myxobacteria Enhygromyxa salina SWB007.</title>
        <authorList>
            <person name="Poehlein A."/>
            <person name="Moghaddam J.A."/>
            <person name="Harms H."/>
            <person name="Alanjari M."/>
            <person name="Koenig G.M."/>
            <person name="Daniel R."/>
            <person name="Schaeberle T.F."/>
        </authorList>
    </citation>
    <scope>NUCLEOTIDE SEQUENCE [LARGE SCALE GENOMIC DNA]</scope>
    <source>
        <strain evidence="3 4">SWB007</strain>
    </source>
</reference>
<organism evidence="3 4">
    <name type="scientific">Enhygromyxa salina</name>
    <dbReference type="NCBI Taxonomy" id="215803"/>
    <lineage>
        <taxon>Bacteria</taxon>
        <taxon>Pseudomonadati</taxon>
        <taxon>Myxococcota</taxon>
        <taxon>Polyangia</taxon>
        <taxon>Nannocystales</taxon>
        <taxon>Nannocystaceae</taxon>
        <taxon>Enhygromyxa</taxon>
    </lineage>
</organism>
<feature type="signal peptide" evidence="2">
    <location>
        <begin position="1"/>
        <end position="20"/>
    </location>
</feature>
<feature type="compositionally biased region" description="Low complexity" evidence="1">
    <location>
        <begin position="47"/>
        <end position="59"/>
    </location>
</feature>
<dbReference type="InterPro" id="IPR049804">
    <property type="entry name" value="Choice_anch_L"/>
</dbReference>
<protein>
    <submittedName>
        <fullName evidence="3">Uncharacterized protein</fullName>
    </submittedName>
</protein>
<name>A0A2S9YC95_9BACT</name>
<dbReference type="Proteomes" id="UP000238823">
    <property type="component" value="Unassembled WGS sequence"/>
</dbReference>
<proteinExistence type="predicted"/>
<evidence type="ECO:0000313" key="4">
    <source>
        <dbReference type="Proteomes" id="UP000238823"/>
    </source>
</evidence>